<evidence type="ECO:0000313" key="1">
    <source>
        <dbReference type="EMBL" id="KAI9905652.1"/>
    </source>
</evidence>
<organism evidence="1 2">
    <name type="scientific">Peronosclerospora sorghi</name>
    <dbReference type="NCBI Taxonomy" id="230839"/>
    <lineage>
        <taxon>Eukaryota</taxon>
        <taxon>Sar</taxon>
        <taxon>Stramenopiles</taxon>
        <taxon>Oomycota</taxon>
        <taxon>Peronosporomycetes</taxon>
        <taxon>Peronosporales</taxon>
        <taxon>Peronosporaceae</taxon>
        <taxon>Peronosclerospora</taxon>
    </lineage>
</organism>
<reference evidence="1 2" key="1">
    <citation type="journal article" date="2022" name="bioRxiv">
        <title>The genome of the oomycete Peronosclerospora sorghi, a cosmopolitan pathogen of maize and sorghum, is inflated with dispersed pseudogenes.</title>
        <authorList>
            <person name="Fletcher K."/>
            <person name="Martin F."/>
            <person name="Isakeit T."/>
            <person name="Cavanaugh K."/>
            <person name="Magill C."/>
            <person name="Michelmore R."/>
        </authorList>
    </citation>
    <scope>NUCLEOTIDE SEQUENCE [LARGE SCALE GENOMIC DNA]</scope>
    <source>
        <strain evidence="1">P6</strain>
    </source>
</reference>
<evidence type="ECO:0000313" key="2">
    <source>
        <dbReference type="Proteomes" id="UP001163321"/>
    </source>
</evidence>
<proteinExistence type="predicted"/>
<sequence length="1294" mass="144747">MLRARRLVTRWHRGAPSQQRVRHQMACVNVVRTSNHHVPRRWISSDEAKARVSNETWTTLVAELDAYRESGHWRDALKLLDHVDKTDDLPALDATMYEHAIAACARVGKVEVLPGLLNNMLVDDLVPTSVSMDFMIQAYLAKEHWGLIVQLANDVTAFTDELSPAAFSAIMEACGQMKDADSTMTIMKQLHESGMSFTIEHYAAAIRALGMAQRPDLARTLLVQMEEQDGLPDNGQAFNQLIRSQMVHGKLAHALQSFAIVAQRGLTLDEPIYTCAIDLLVSKGQHWQATRLFEQMLESGEKHPTVYCLGRAVVAYAGANRYEHARACWHKIVAMKEPNPIPTKYNKILQGLTYCKDLELAMEVFDYVHDLFEPIQIHPNAYTTAIRVQGRLGNTQRAVDLFHECVESRSKVSRFVGIYLALFNALSRDTVRDPALNIRDAKRAWKLMAANVADVRPPAYASLAGVFASTGDLETLQDLIEHAEQRWGATTQVMTTQEHEVDDDGDEVESITVYDHADVDVGMNNESLLFNGIISGLGKARDDQTATIETYLDELMARGLALIDPIVRATTDACVRFENWALMEKLLTRIDVDALKKPDVCASFIVSKLLAAGQWRLGAQWCSFCQQQGLLLPVRAQKDLLRALAHHTSTEWRVAYTLANETLSFRYLDQENVESIADAADVCVHAGRFDLVKKLFDALMGHASFYAYRRQMRQEQDVLDSLASDVRIPLRLYKHMIRALLRKPRDDDDGGDEDENGGRLHARNMNQAEHICRHMLQVHGRRLDGEALSMAISIKATAGDYDDVSALYESMRALGLEPNSYAHNAAITAFAKQHRMDQVLAICEELKANVDERGTLQPVEPNVARNLLMAFARAHDDDALRDAVATLPGCTTEMALNALVHCNRAAAAVEWVPDHVSLDVFESLVSALCDSHDAVLAATLVLKYARLQGVRAVPPKRVMRVTTALVEAEHLVDAKNLLHLFLDGTHGVSLNQMPLYFQQHTIEQLLFIYGESRDFDALRRLFAKPVLAFPLQRAHYEVAMDYCAQSRDELVGAVTSLKLFELMRTHGFVEPSGYTYLLTLQSCLRLERLEPAHARAVQSTGQILLGDISEHGFQKAVGRELLNQVTVALTHVEGKMPKASRRRMKRKETLDHALEHDARIFSPEELARIALFGHRYGLPMTLELADMLLQLHPHLSKPTANELAFVKRSLAEGLGVVVAPGTTPQSNRSRPRKRIVKTRVAPTVQKDGARVLPVQSDSSRRPRSKSFHAALRAATDARWGAILEPIASKTELRD</sequence>
<name>A0ACC0VHF7_9STRA</name>
<accession>A0ACC0VHF7</accession>
<protein>
    <submittedName>
        <fullName evidence="1">Uncharacterized protein</fullName>
    </submittedName>
</protein>
<dbReference type="Proteomes" id="UP001163321">
    <property type="component" value="Chromosome 9"/>
</dbReference>
<dbReference type="EMBL" id="CM047588">
    <property type="protein sequence ID" value="KAI9905652.1"/>
    <property type="molecule type" value="Genomic_DNA"/>
</dbReference>
<keyword evidence="2" id="KW-1185">Reference proteome</keyword>
<comment type="caution">
    <text evidence="1">The sequence shown here is derived from an EMBL/GenBank/DDBJ whole genome shotgun (WGS) entry which is preliminary data.</text>
</comment>
<gene>
    <name evidence="1" type="ORF">PsorP6_013481</name>
</gene>